<dbReference type="Proteomes" id="UP000646877">
    <property type="component" value="Unassembled WGS sequence"/>
</dbReference>
<organism evidence="1 2">
    <name type="scientific">Pseudoalteromonas maricaloris</name>
    <dbReference type="NCBI Taxonomy" id="184924"/>
    <lineage>
        <taxon>Bacteria</taxon>
        <taxon>Pseudomonadati</taxon>
        <taxon>Pseudomonadota</taxon>
        <taxon>Gammaproteobacteria</taxon>
        <taxon>Alteromonadales</taxon>
        <taxon>Pseudoalteromonadaceae</taxon>
        <taxon>Pseudoalteromonas</taxon>
    </lineage>
</organism>
<name>A0A8I2HBT9_9GAMM</name>
<evidence type="ECO:0000313" key="1">
    <source>
        <dbReference type="EMBL" id="NLR23791.1"/>
    </source>
</evidence>
<accession>A0A8I2HBT9</accession>
<dbReference type="EMBL" id="WEIA01000019">
    <property type="protein sequence ID" value="NLR23791.1"/>
    <property type="molecule type" value="Genomic_DNA"/>
</dbReference>
<dbReference type="AlphaFoldDB" id="A0A8I2HBT9"/>
<sequence length="103" mass="11827">MSGCDFQSAKYVTEQINCFPPQTANLHRATNGEKTTLTGVVRVVQSNWRDKYLLRTKAEVYYQVQVGEQRLWIEHNEMSNLAFSIPEEMSVVCLQLLVASQCR</sequence>
<evidence type="ECO:0000313" key="2">
    <source>
        <dbReference type="Proteomes" id="UP000646877"/>
    </source>
</evidence>
<reference evidence="1" key="1">
    <citation type="submission" date="2019-10" db="EMBL/GenBank/DDBJ databases">
        <authorList>
            <person name="Paulsen S."/>
        </authorList>
    </citation>
    <scope>NUCLEOTIDE SEQUENCE</scope>
    <source>
        <strain evidence="1">LMG 19692</strain>
    </source>
</reference>
<protein>
    <submittedName>
        <fullName evidence="1">Uncharacterized protein</fullName>
    </submittedName>
</protein>
<gene>
    <name evidence="1" type="ORF">F9Y85_21200</name>
</gene>
<proteinExistence type="predicted"/>
<comment type="caution">
    <text evidence="1">The sequence shown here is derived from an EMBL/GenBank/DDBJ whole genome shotgun (WGS) entry which is preliminary data.</text>
</comment>